<reference evidence="2 3" key="1">
    <citation type="submission" date="2019-02" db="EMBL/GenBank/DDBJ databases">
        <title>Deep-cultivation of Planctomycetes and their phenomic and genomic characterization uncovers novel biology.</title>
        <authorList>
            <person name="Wiegand S."/>
            <person name="Jogler M."/>
            <person name="Boedeker C."/>
            <person name="Pinto D."/>
            <person name="Vollmers J."/>
            <person name="Rivas-Marin E."/>
            <person name="Kohn T."/>
            <person name="Peeters S.H."/>
            <person name="Heuer A."/>
            <person name="Rast P."/>
            <person name="Oberbeckmann S."/>
            <person name="Bunk B."/>
            <person name="Jeske O."/>
            <person name="Meyerdierks A."/>
            <person name="Storesund J.E."/>
            <person name="Kallscheuer N."/>
            <person name="Luecker S."/>
            <person name="Lage O.M."/>
            <person name="Pohl T."/>
            <person name="Merkel B.J."/>
            <person name="Hornburger P."/>
            <person name="Mueller R.-W."/>
            <person name="Bruemmer F."/>
            <person name="Labrenz M."/>
            <person name="Spormann A.M."/>
            <person name="Op Den Camp H."/>
            <person name="Overmann J."/>
            <person name="Amann R."/>
            <person name="Jetten M.S.M."/>
            <person name="Mascher T."/>
            <person name="Medema M.H."/>
            <person name="Devos D.P."/>
            <person name="Kaster A.-K."/>
            <person name="Ovreas L."/>
            <person name="Rohde M."/>
            <person name="Galperin M.Y."/>
            <person name="Jogler C."/>
        </authorList>
    </citation>
    <scope>NUCLEOTIDE SEQUENCE [LARGE SCALE GENOMIC DNA]</scope>
    <source>
        <strain evidence="2 3">Pla111</strain>
    </source>
</reference>
<comment type="caution">
    <text evidence="2">The sequence shown here is derived from an EMBL/GenBank/DDBJ whole genome shotgun (WGS) entry which is preliminary data.</text>
</comment>
<accession>A0A5C5W718</accession>
<organism evidence="2 3">
    <name type="scientific">Botrimarina hoheduenensis</name>
    <dbReference type="NCBI Taxonomy" id="2528000"/>
    <lineage>
        <taxon>Bacteria</taxon>
        <taxon>Pseudomonadati</taxon>
        <taxon>Planctomycetota</taxon>
        <taxon>Planctomycetia</taxon>
        <taxon>Pirellulales</taxon>
        <taxon>Lacipirellulaceae</taxon>
        <taxon>Botrimarina</taxon>
    </lineage>
</organism>
<proteinExistence type="predicted"/>
<dbReference type="Proteomes" id="UP000318995">
    <property type="component" value="Unassembled WGS sequence"/>
</dbReference>
<name>A0A5C5W718_9BACT</name>
<dbReference type="EMBL" id="SJPH01000003">
    <property type="protein sequence ID" value="TWT46404.1"/>
    <property type="molecule type" value="Genomic_DNA"/>
</dbReference>
<evidence type="ECO:0000313" key="2">
    <source>
        <dbReference type="EMBL" id="TWT46404.1"/>
    </source>
</evidence>
<dbReference type="RefSeq" id="WP_146572889.1">
    <property type="nucleotide sequence ID" value="NZ_SJPH01000003.1"/>
</dbReference>
<protein>
    <recommendedName>
        <fullName evidence="1">DUF8091 domain-containing protein</fullName>
    </recommendedName>
</protein>
<feature type="domain" description="DUF8091" evidence="1">
    <location>
        <begin position="3"/>
        <end position="158"/>
    </location>
</feature>
<dbReference type="Pfam" id="PF26351">
    <property type="entry name" value="DUF8091"/>
    <property type="match status" value="1"/>
</dbReference>
<evidence type="ECO:0000259" key="1">
    <source>
        <dbReference type="Pfam" id="PF26351"/>
    </source>
</evidence>
<dbReference type="OrthoDB" id="287760at2"/>
<keyword evidence="3" id="KW-1185">Reference proteome</keyword>
<evidence type="ECO:0000313" key="3">
    <source>
        <dbReference type="Proteomes" id="UP000318995"/>
    </source>
</evidence>
<gene>
    <name evidence="2" type="ORF">Pla111_15000</name>
</gene>
<dbReference type="AlphaFoldDB" id="A0A5C5W718"/>
<sequence>MATSLHQQLKALYAGDLGEQEVRVGRYRIDAVRDDLLIEVQHGGLAAIRDKVRALRRRHDVLVVKPIVARRRLIKLDCQGGTEVGRRWSPKRGIAAHLFDELVHFTRAFPHKRVRIEAPLVEVEELRYPGHGKRRRWRENDFIVEDQRLVRVVETIELATRDDLWRLVGGPLTDPFDTAELAAALDAPRWVAQRAAYCLREMGAAREVGKRGNARLYARVGHAAA</sequence>
<dbReference type="InterPro" id="IPR058404">
    <property type="entry name" value="DUF8091"/>
</dbReference>